<reference evidence="2" key="1">
    <citation type="journal article" date="2020" name="G3 (Bethesda)">
        <title>High-Quality Assemblies for Three Invasive Social Wasps from the &lt;i&gt;Vespula&lt;/i&gt; Genus.</title>
        <authorList>
            <person name="Harrop T.W.R."/>
            <person name="Guhlin J."/>
            <person name="McLaughlin G.M."/>
            <person name="Permina E."/>
            <person name="Stockwell P."/>
            <person name="Gilligan J."/>
            <person name="Le Lec M.F."/>
            <person name="Gruber M.A.M."/>
            <person name="Quinn O."/>
            <person name="Lovegrove M."/>
            <person name="Duncan E.J."/>
            <person name="Remnant E.J."/>
            <person name="Van Eeckhoven J."/>
            <person name="Graham B."/>
            <person name="Knapp R.A."/>
            <person name="Langford K.W."/>
            <person name="Kronenberg Z."/>
            <person name="Press M.O."/>
            <person name="Eacker S.M."/>
            <person name="Wilson-Rankin E.E."/>
            <person name="Purcell J."/>
            <person name="Lester P.J."/>
            <person name="Dearden P.K."/>
        </authorList>
    </citation>
    <scope>NUCLEOTIDE SEQUENCE</scope>
    <source>
        <strain evidence="2">Linc-1</strain>
    </source>
</reference>
<keyword evidence="3" id="KW-1185">Reference proteome</keyword>
<sequence length="194" mass="22121">MAIALSSSSSSFELMDLFSLAIPTNLVFVTLLAFISLPFFLFLYPASSWSRKCWINFVKWKYPNCIVVEENNIRSILDQGRNHGIYTLLVQGRSIAEGTRSHLLHLTSKKKFLRLTLTTKWGLYVWKDNEQFSVCTFIGLKSVYRPALAASTPQPPPRETKAFIHQVGGTKKREASDLGHSEIKNKNEVLRRKI</sequence>
<evidence type="ECO:0000256" key="1">
    <source>
        <dbReference type="SAM" id="Phobius"/>
    </source>
</evidence>
<dbReference type="Proteomes" id="UP000617340">
    <property type="component" value="Unassembled WGS sequence"/>
</dbReference>
<protein>
    <submittedName>
        <fullName evidence="2">Uncharacterized protein</fullName>
    </submittedName>
</protein>
<keyword evidence="1" id="KW-0812">Transmembrane</keyword>
<name>A0A834NJC4_VESGE</name>
<dbReference type="AlphaFoldDB" id="A0A834NJC4"/>
<keyword evidence="1" id="KW-1133">Transmembrane helix</keyword>
<evidence type="ECO:0000313" key="2">
    <source>
        <dbReference type="EMBL" id="KAF7409563.1"/>
    </source>
</evidence>
<organism evidence="2 3">
    <name type="scientific">Vespula germanica</name>
    <name type="common">German yellow jacket</name>
    <name type="synonym">Paravespula germanica</name>
    <dbReference type="NCBI Taxonomy" id="30212"/>
    <lineage>
        <taxon>Eukaryota</taxon>
        <taxon>Metazoa</taxon>
        <taxon>Ecdysozoa</taxon>
        <taxon>Arthropoda</taxon>
        <taxon>Hexapoda</taxon>
        <taxon>Insecta</taxon>
        <taxon>Pterygota</taxon>
        <taxon>Neoptera</taxon>
        <taxon>Endopterygota</taxon>
        <taxon>Hymenoptera</taxon>
        <taxon>Apocrita</taxon>
        <taxon>Aculeata</taxon>
        <taxon>Vespoidea</taxon>
        <taxon>Vespidae</taxon>
        <taxon>Vespinae</taxon>
        <taxon>Vespula</taxon>
    </lineage>
</organism>
<evidence type="ECO:0000313" key="3">
    <source>
        <dbReference type="Proteomes" id="UP000617340"/>
    </source>
</evidence>
<feature type="transmembrane region" description="Helical" evidence="1">
    <location>
        <begin position="20"/>
        <end position="44"/>
    </location>
</feature>
<gene>
    <name evidence="2" type="ORF">HZH68_003944</name>
</gene>
<comment type="caution">
    <text evidence="2">The sequence shown here is derived from an EMBL/GenBank/DDBJ whole genome shotgun (WGS) entry which is preliminary data.</text>
</comment>
<accession>A0A834NJC4</accession>
<proteinExistence type="predicted"/>
<keyword evidence="1" id="KW-0472">Membrane</keyword>
<dbReference type="EMBL" id="JACSDZ010000003">
    <property type="protein sequence ID" value="KAF7409563.1"/>
    <property type="molecule type" value="Genomic_DNA"/>
</dbReference>